<name>A0A0F9M2L5_9ZZZZ</name>
<dbReference type="AlphaFoldDB" id="A0A0F9M2L5"/>
<evidence type="ECO:0000313" key="1">
    <source>
        <dbReference type="EMBL" id="KKM93586.1"/>
    </source>
</evidence>
<feature type="non-terminal residue" evidence="1">
    <location>
        <position position="1"/>
    </location>
</feature>
<proteinExistence type="predicted"/>
<accession>A0A0F9M2L5</accession>
<reference evidence="1" key="1">
    <citation type="journal article" date="2015" name="Nature">
        <title>Complex archaea that bridge the gap between prokaryotes and eukaryotes.</title>
        <authorList>
            <person name="Spang A."/>
            <person name="Saw J.H."/>
            <person name="Jorgensen S.L."/>
            <person name="Zaremba-Niedzwiedzka K."/>
            <person name="Martijn J."/>
            <person name="Lind A.E."/>
            <person name="van Eijk R."/>
            <person name="Schleper C."/>
            <person name="Guy L."/>
            <person name="Ettema T.J."/>
        </authorList>
    </citation>
    <scope>NUCLEOTIDE SEQUENCE</scope>
</reference>
<sequence>PEIVDIIKPHLTSKARIKKYFFTEEDIINAIELIRNERLKVSINEVCRKLNCHKSFFRNKPYLKKIILRAKEEEQGRLLSELPNNGNYEVLSKEAKKYEPIFLKYKNELEQQGKNWKAAKTKTLSEKLKIPYDILIEIKLKYCPFTRKTVYNQVQQNILKINAGSDLSKKAKAFEIDFVNYIEEMEQKGKSWKCASNKTLSTKLNIPIDILKEIRKKYVDVIKRNQVLKDLISQM</sequence>
<organism evidence="1">
    <name type="scientific">marine sediment metagenome</name>
    <dbReference type="NCBI Taxonomy" id="412755"/>
    <lineage>
        <taxon>unclassified sequences</taxon>
        <taxon>metagenomes</taxon>
        <taxon>ecological metagenomes</taxon>
    </lineage>
</organism>
<protein>
    <submittedName>
        <fullName evidence="1">Uncharacterized protein</fullName>
    </submittedName>
</protein>
<comment type="caution">
    <text evidence="1">The sequence shown here is derived from an EMBL/GenBank/DDBJ whole genome shotgun (WGS) entry which is preliminary data.</text>
</comment>
<gene>
    <name evidence="1" type="ORF">LCGC14_1206950</name>
</gene>
<dbReference type="EMBL" id="LAZR01006246">
    <property type="protein sequence ID" value="KKM93586.1"/>
    <property type="molecule type" value="Genomic_DNA"/>
</dbReference>